<evidence type="ECO:0000256" key="6">
    <source>
        <dbReference type="ARBA" id="ARBA00047628"/>
    </source>
</evidence>
<feature type="active site" description="Proton acceptor" evidence="7">
    <location>
        <position position="85"/>
    </location>
</feature>
<name>A0A2R6C130_9ARCH</name>
<dbReference type="InterPro" id="IPR007565">
    <property type="entry name" value="4HFCP_synth"/>
</dbReference>
<feature type="active site" description="Schiff-base intermediate with substrate" evidence="7">
    <location>
        <position position="27"/>
    </location>
</feature>
<comment type="catalytic activity">
    <reaction evidence="6">
        <text>2 D-glyceraldehyde 3-phosphate = 4-(hydroxymethyl)-2-furancarboxaldehyde phosphate + phosphate + 2 H2O</text>
        <dbReference type="Rhea" id="RHEA:43536"/>
        <dbReference type="ChEBI" id="CHEBI:15377"/>
        <dbReference type="ChEBI" id="CHEBI:43474"/>
        <dbReference type="ChEBI" id="CHEBI:59776"/>
        <dbReference type="ChEBI" id="CHEBI:83407"/>
        <dbReference type="EC" id="4.2.3.153"/>
    </reaction>
</comment>
<gene>
    <name evidence="8" type="ORF">B9Q13_04375</name>
</gene>
<evidence type="ECO:0000256" key="3">
    <source>
        <dbReference type="ARBA" id="ARBA00023239"/>
    </source>
</evidence>
<organism evidence="8 9">
    <name type="scientific">Candidatus Marsarchaeota G2 archaeon ECH_B_SAG-G16</name>
    <dbReference type="NCBI Taxonomy" id="1978167"/>
    <lineage>
        <taxon>Archaea</taxon>
        <taxon>Candidatus Marsarchaeota</taxon>
        <taxon>Candidatus Marsarchaeota group 2</taxon>
    </lineage>
</organism>
<keyword evidence="4" id="KW-0704">Schiff base</keyword>
<evidence type="ECO:0000256" key="4">
    <source>
        <dbReference type="ARBA" id="ARBA00023270"/>
    </source>
</evidence>
<protein>
    <recommendedName>
        <fullName evidence="2">(5-formylfuran-3-yl)methyl phosphate synthase</fullName>
        <ecNumber evidence="2">4.2.3.153</ecNumber>
    </recommendedName>
    <alternativeName>
        <fullName evidence="5">4-(hydroxymethyl)-2-furancarboxaldehyde-phosphate synthase</fullName>
    </alternativeName>
</protein>
<dbReference type="EC" id="4.2.3.153" evidence="2"/>
<evidence type="ECO:0000256" key="5">
    <source>
        <dbReference type="ARBA" id="ARBA00032523"/>
    </source>
</evidence>
<keyword evidence="3" id="KW-0456">Lyase</keyword>
<dbReference type="PIRSF" id="PIRSF015957">
    <property type="entry name" value="UCP015957"/>
    <property type="match status" value="1"/>
</dbReference>
<evidence type="ECO:0000256" key="7">
    <source>
        <dbReference type="PIRSR" id="PIRSR015957-1"/>
    </source>
</evidence>
<evidence type="ECO:0000313" key="9">
    <source>
        <dbReference type="Proteomes" id="UP000241886"/>
    </source>
</evidence>
<dbReference type="Pfam" id="PF04476">
    <property type="entry name" value="4HFCP_synth"/>
    <property type="match status" value="1"/>
</dbReference>
<dbReference type="Proteomes" id="UP000241886">
    <property type="component" value="Unassembled WGS sequence"/>
</dbReference>
<sequence length="250" mass="27113">MLLMVSVQDINEARQAVMGGADIVDVKNLKEMLVGSNFPWVIREVRQAFPREIHVSVTLGIVPNQAGTVSLAVYGAAALNATSVKVGFLNTDYETALRILKESRKALEGFETKLIAATFADSHLYGGIDPKLVVKLAKESASDGILIDTLTKDGRNLFDFMDEQTLRALVLEAKESGLSTALSGALRIENFDTLARINPDIVGVRGAVCTNHDRFNGQVEASAVARVKRELVARMRGEIDVWSSVARITG</sequence>
<reference evidence="8 9" key="1">
    <citation type="submission" date="2017-04" db="EMBL/GenBank/DDBJ databases">
        <title>Novel microbial lineages endemic to geothermal iron-oxide mats fill important gaps in the evolutionary history of Archaea.</title>
        <authorList>
            <person name="Jay Z.J."/>
            <person name="Beam J.P."/>
            <person name="Dlakic M."/>
            <person name="Rusch D.B."/>
            <person name="Kozubal M.A."/>
            <person name="Inskeep W.P."/>
        </authorList>
    </citation>
    <scope>NUCLEOTIDE SEQUENCE [LARGE SCALE GENOMIC DNA]</scope>
    <source>
        <strain evidence="8">ECH_B_SAG-G16</strain>
    </source>
</reference>
<comment type="caution">
    <text evidence="8">The sequence shown here is derived from an EMBL/GenBank/DDBJ whole genome shotgun (WGS) entry which is preliminary data.</text>
</comment>
<accession>A0A2R6C130</accession>
<evidence type="ECO:0000256" key="2">
    <source>
        <dbReference type="ARBA" id="ARBA00012553"/>
    </source>
</evidence>
<dbReference type="EMBL" id="NEXO01000058">
    <property type="protein sequence ID" value="PSO04554.1"/>
    <property type="molecule type" value="Genomic_DNA"/>
</dbReference>
<evidence type="ECO:0000313" key="8">
    <source>
        <dbReference type="EMBL" id="PSO04554.1"/>
    </source>
</evidence>
<proteinExistence type="predicted"/>
<comment type="function">
    <text evidence="1">Catalyzes the formation of 4-(hydroxymethyl)-2-furancarboxaldehyde phosphate (4-HFC-P) from two molecules of glyceraldehyde-3-P (GA-3-P).</text>
</comment>
<evidence type="ECO:0000256" key="1">
    <source>
        <dbReference type="ARBA" id="ARBA00003810"/>
    </source>
</evidence>
<dbReference type="AlphaFoldDB" id="A0A2R6C130"/>
<dbReference type="GO" id="GO:0016829">
    <property type="term" value="F:lyase activity"/>
    <property type="evidence" value="ECO:0007669"/>
    <property type="project" value="UniProtKB-KW"/>
</dbReference>